<evidence type="ECO:0000256" key="7">
    <source>
        <dbReference type="SAM" id="SignalP"/>
    </source>
</evidence>
<evidence type="ECO:0000259" key="8">
    <source>
        <dbReference type="PROSITE" id="PS51212"/>
    </source>
</evidence>
<name>A0A1I8J6X7_9PLAT</name>
<comment type="subcellular location">
    <subcellularLocation>
        <location evidence="1">Membrane</location>
        <topology evidence="1">Single-pass membrane protein</topology>
    </subcellularLocation>
</comment>
<keyword evidence="6" id="KW-0325">Glycoprotein</keyword>
<dbReference type="PROSITE" id="PS51212">
    <property type="entry name" value="WSC"/>
    <property type="match status" value="1"/>
</dbReference>
<keyword evidence="2" id="KW-0812">Transmembrane</keyword>
<keyword evidence="4" id="KW-1133">Transmembrane helix</keyword>
<keyword evidence="9" id="KW-1185">Reference proteome</keyword>
<dbReference type="SMART" id="SM00321">
    <property type="entry name" value="WSC"/>
    <property type="match status" value="1"/>
</dbReference>
<evidence type="ECO:0000256" key="5">
    <source>
        <dbReference type="ARBA" id="ARBA00023136"/>
    </source>
</evidence>
<protein>
    <submittedName>
        <fullName evidence="10 11">WSC domain-containing protein</fullName>
    </submittedName>
</protein>
<accession>A0A1I8J6X7</accession>
<organism evidence="9 11">
    <name type="scientific">Macrostomum lignano</name>
    <dbReference type="NCBI Taxonomy" id="282301"/>
    <lineage>
        <taxon>Eukaryota</taxon>
        <taxon>Metazoa</taxon>
        <taxon>Spiralia</taxon>
        <taxon>Lophotrochozoa</taxon>
        <taxon>Platyhelminthes</taxon>
        <taxon>Rhabditophora</taxon>
        <taxon>Macrostomorpha</taxon>
        <taxon>Macrostomida</taxon>
        <taxon>Macrostomidae</taxon>
        <taxon>Macrostomum</taxon>
    </lineage>
</organism>
<dbReference type="AlphaFoldDB" id="A0A1I8J6X7"/>
<evidence type="ECO:0000256" key="6">
    <source>
        <dbReference type="ARBA" id="ARBA00023180"/>
    </source>
</evidence>
<evidence type="ECO:0000313" key="9">
    <source>
        <dbReference type="Proteomes" id="UP000095280"/>
    </source>
</evidence>
<evidence type="ECO:0000256" key="4">
    <source>
        <dbReference type="ARBA" id="ARBA00022989"/>
    </source>
</evidence>
<dbReference type="WBParaSite" id="maker-uti_cns_0046024-snap-gene-1.15-mRNA-1">
    <property type="protein sequence ID" value="maker-uti_cns_0046024-snap-gene-1.15-mRNA-1"/>
    <property type="gene ID" value="maker-uti_cns_0046024-snap-gene-1.15"/>
</dbReference>
<dbReference type="Pfam" id="PF01822">
    <property type="entry name" value="WSC"/>
    <property type="match status" value="1"/>
</dbReference>
<evidence type="ECO:0000256" key="3">
    <source>
        <dbReference type="ARBA" id="ARBA00022729"/>
    </source>
</evidence>
<dbReference type="Proteomes" id="UP000095280">
    <property type="component" value="Unplaced"/>
</dbReference>
<dbReference type="GO" id="GO:0005886">
    <property type="term" value="C:plasma membrane"/>
    <property type="evidence" value="ECO:0007669"/>
    <property type="project" value="TreeGrafter"/>
</dbReference>
<feature type="domain" description="WSC" evidence="8">
    <location>
        <begin position="24"/>
        <end position="118"/>
    </location>
</feature>
<reference evidence="10 11" key="1">
    <citation type="submission" date="2016-11" db="UniProtKB">
        <authorList>
            <consortium name="WormBaseParasite"/>
        </authorList>
    </citation>
    <scope>IDENTIFICATION</scope>
</reference>
<sequence length="194" mass="21094">MADTPCLPVFLCALLACVAGRFVHFSYVGCYVDYIDGTRDMKGNNLNSPDEMSLEICSAICSLDSFLYFGVQFSSQCFCDSSFGSQGKGEESECNRPCSGNSSQICGGGGRNAVYALSYPDWNSYTVVKPSNLTVTFKRTRYNLVAAQSDADCLLQCSARADCQAAVFSKRLLACRLLDFVYPPASLTGPDWTL</sequence>
<dbReference type="InterPro" id="IPR002889">
    <property type="entry name" value="WSC_carb-bd"/>
</dbReference>
<dbReference type="WBParaSite" id="maker-uti_cns_0001689-snap-gene-0.9-mRNA-1">
    <property type="protein sequence ID" value="maker-uti_cns_0001689-snap-gene-0.9-mRNA-1"/>
    <property type="gene ID" value="maker-uti_cns_0001689-snap-gene-0.9"/>
</dbReference>
<keyword evidence="3 7" id="KW-0732">Signal</keyword>
<evidence type="ECO:0000313" key="11">
    <source>
        <dbReference type="WBParaSite" id="maker-uti_cns_0046024-snap-gene-1.15-mRNA-1"/>
    </source>
</evidence>
<evidence type="ECO:0000313" key="10">
    <source>
        <dbReference type="WBParaSite" id="maker-uti_cns_0001689-snap-gene-0.9-mRNA-1"/>
    </source>
</evidence>
<feature type="signal peptide" evidence="7">
    <location>
        <begin position="1"/>
        <end position="20"/>
    </location>
</feature>
<evidence type="ECO:0000256" key="2">
    <source>
        <dbReference type="ARBA" id="ARBA00022692"/>
    </source>
</evidence>
<keyword evidence="5" id="KW-0472">Membrane</keyword>
<evidence type="ECO:0000256" key="1">
    <source>
        <dbReference type="ARBA" id="ARBA00004167"/>
    </source>
</evidence>
<proteinExistence type="predicted"/>
<dbReference type="PANTHER" id="PTHR24269">
    <property type="entry name" value="KREMEN PROTEIN"/>
    <property type="match status" value="1"/>
</dbReference>
<dbReference type="PANTHER" id="PTHR24269:SF16">
    <property type="entry name" value="PROTEIN SLG1"/>
    <property type="match status" value="1"/>
</dbReference>
<dbReference type="InterPro" id="IPR051836">
    <property type="entry name" value="Kremen_rcpt"/>
</dbReference>
<feature type="chain" id="PRO_5009845901" evidence="7">
    <location>
        <begin position="21"/>
        <end position="194"/>
    </location>
</feature>